<dbReference type="OrthoDB" id="9983560at2759"/>
<dbReference type="AlphaFoldDB" id="A0A8H6ZIV0"/>
<proteinExistence type="inferred from homology"/>
<feature type="domain" description="FAD-binding PCMH-type" evidence="4">
    <location>
        <begin position="124"/>
        <end position="303"/>
    </location>
</feature>
<comment type="similarity">
    <text evidence="1">Belongs to the oxygen-dependent FAD-linked oxidoreductase family.</text>
</comment>
<reference evidence="5" key="1">
    <citation type="submission" date="2020-05" db="EMBL/GenBank/DDBJ databases">
        <title>Mycena genomes resolve the evolution of fungal bioluminescence.</title>
        <authorList>
            <person name="Tsai I.J."/>
        </authorList>
    </citation>
    <scope>NUCLEOTIDE SEQUENCE</scope>
    <source>
        <strain evidence="5">160909Yilan</strain>
    </source>
</reference>
<evidence type="ECO:0000256" key="2">
    <source>
        <dbReference type="ARBA" id="ARBA00023002"/>
    </source>
</evidence>
<dbReference type="InterPro" id="IPR006094">
    <property type="entry name" value="Oxid_FAD_bind_N"/>
</dbReference>
<dbReference type="PROSITE" id="PS51387">
    <property type="entry name" value="FAD_PCMH"/>
    <property type="match status" value="1"/>
</dbReference>
<dbReference type="GO" id="GO:0071949">
    <property type="term" value="F:FAD binding"/>
    <property type="evidence" value="ECO:0007669"/>
    <property type="project" value="InterPro"/>
</dbReference>
<sequence>MHPSLVAACFHVLLLACAANLPHVASASTTAPATGACKCFPGDTCWPSDAEWSAFNETVGGRLIKTVPLGSPCHAPHHNATECAILQSEWLFSPVHYNSSSSVQAPIFANASCDPFTPENSPCRFGNYVRYAVNASSASDISATLRFASQKNIRLVVRNTAHDYLGRSTGAGALAVWTHHLKDTEVLHWDDESYTGPALKLGAGIQGFEALAAAHAEGLVVVTGECPTVGIAGGYTQGGGHSALSTNFGLSADNTLAFEVVLADGTLVSATATENSDLFWALSGGGPGNYGVVYSMTVRAHPDTIVSGASFTISAPDDDAYAAAVDLFHAALPGILDAEIMIIYFFGTGFLQVSTMTAYNMTSDVAAAALAPFFSTLPSINASVSVNYTEFGSYFDHYNHYFGPLPAGTIQVGVQLFGGRLIPRAVLPSFNATARALSDMGVTFIGVGLDVSRFSDRSNAVLPQWRDSAVSASLTLPYSFMVPFADMVAEQDSITSQVQPLVEAATPHAGAYMNEADFQQPNWQETFFGVNYGALLRIKKKYDPEGLFYATVAVGSEARTIEEDGRMCAVINEAESLEK</sequence>
<dbReference type="InterPro" id="IPR036318">
    <property type="entry name" value="FAD-bd_PCMH-like_sf"/>
</dbReference>
<dbReference type="Pfam" id="PF08031">
    <property type="entry name" value="BBE"/>
    <property type="match status" value="1"/>
</dbReference>
<protein>
    <submittedName>
        <fullName evidence="5">FAD-binding protein</fullName>
    </submittedName>
</protein>
<dbReference type="InterPro" id="IPR016169">
    <property type="entry name" value="FAD-bd_PCMH_sub2"/>
</dbReference>
<gene>
    <name evidence="5" type="ORF">MSAN_00257000</name>
</gene>
<keyword evidence="2" id="KW-0560">Oxidoreductase</keyword>
<dbReference type="SUPFAM" id="SSF56176">
    <property type="entry name" value="FAD-binding/transporter-associated domain-like"/>
    <property type="match status" value="1"/>
</dbReference>
<evidence type="ECO:0000256" key="1">
    <source>
        <dbReference type="ARBA" id="ARBA00005466"/>
    </source>
</evidence>
<feature type="signal peptide" evidence="3">
    <location>
        <begin position="1"/>
        <end position="27"/>
    </location>
</feature>
<dbReference type="InterPro" id="IPR016166">
    <property type="entry name" value="FAD-bd_PCMH"/>
</dbReference>
<dbReference type="Pfam" id="PF01565">
    <property type="entry name" value="FAD_binding_4"/>
    <property type="match status" value="1"/>
</dbReference>
<name>A0A8H6ZIV0_9AGAR</name>
<keyword evidence="6" id="KW-1185">Reference proteome</keyword>
<dbReference type="GO" id="GO:0016491">
    <property type="term" value="F:oxidoreductase activity"/>
    <property type="evidence" value="ECO:0007669"/>
    <property type="project" value="UniProtKB-KW"/>
</dbReference>
<organism evidence="5 6">
    <name type="scientific">Mycena sanguinolenta</name>
    <dbReference type="NCBI Taxonomy" id="230812"/>
    <lineage>
        <taxon>Eukaryota</taxon>
        <taxon>Fungi</taxon>
        <taxon>Dikarya</taxon>
        <taxon>Basidiomycota</taxon>
        <taxon>Agaricomycotina</taxon>
        <taxon>Agaricomycetes</taxon>
        <taxon>Agaricomycetidae</taxon>
        <taxon>Agaricales</taxon>
        <taxon>Marasmiineae</taxon>
        <taxon>Mycenaceae</taxon>
        <taxon>Mycena</taxon>
    </lineage>
</organism>
<evidence type="ECO:0000313" key="6">
    <source>
        <dbReference type="Proteomes" id="UP000623467"/>
    </source>
</evidence>
<dbReference type="Proteomes" id="UP000623467">
    <property type="component" value="Unassembled WGS sequence"/>
</dbReference>
<feature type="chain" id="PRO_5034979585" evidence="3">
    <location>
        <begin position="28"/>
        <end position="579"/>
    </location>
</feature>
<comment type="caution">
    <text evidence="5">The sequence shown here is derived from an EMBL/GenBank/DDBJ whole genome shotgun (WGS) entry which is preliminary data.</text>
</comment>
<accession>A0A8H6ZIV0</accession>
<dbReference type="EMBL" id="JACAZH010000001">
    <property type="protein sequence ID" value="KAF7378314.1"/>
    <property type="molecule type" value="Genomic_DNA"/>
</dbReference>
<evidence type="ECO:0000256" key="3">
    <source>
        <dbReference type="SAM" id="SignalP"/>
    </source>
</evidence>
<dbReference type="InterPro" id="IPR050432">
    <property type="entry name" value="FAD-linked_Oxidoreductases_BP"/>
</dbReference>
<evidence type="ECO:0000313" key="5">
    <source>
        <dbReference type="EMBL" id="KAF7378314.1"/>
    </source>
</evidence>
<dbReference type="InterPro" id="IPR012951">
    <property type="entry name" value="BBE"/>
</dbReference>
<evidence type="ECO:0000259" key="4">
    <source>
        <dbReference type="PROSITE" id="PS51387"/>
    </source>
</evidence>
<dbReference type="PANTHER" id="PTHR13878">
    <property type="entry name" value="GULONOLACTONE OXIDASE"/>
    <property type="match status" value="1"/>
</dbReference>
<dbReference type="PANTHER" id="PTHR13878:SF91">
    <property type="entry name" value="FAD BINDING DOMAIN PROTEIN (AFU_ORTHOLOGUE AFUA_6G12070)-RELATED"/>
    <property type="match status" value="1"/>
</dbReference>
<keyword evidence="3" id="KW-0732">Signal</keyword>
<dbReference type="Gene3D" id="3.30.465.10">
    <property type="match status" value="2"/>
</dbReference>